<dbReference type="GO" id="GO:0003700">
    <property type="term" value="F:DNA-binding transcription factor activity"/>
    <property type="evidence" value="ECO:0007669"/>
    <property type="project" value="TreeGrafter"/>
</dbReference>
<evidence type="ECO:0000313" key="6">
    <source>
        <dbReference type="EMBL" id="NYD37452.1"/>
    </source>
</evidence>
<keyword evidence="1" id="KW-0805">Transcription regulation</keyword>
<dbReference type="AlphaFoldDB" id="A0A7Y9DXQ8"/>
<proteinExistence type="predicted"/>
<dbReference type="Pfam" id="PF09339">
    <property type="entry name" value="HTH_IclR"/>
    <property type="match status" value="1"/>
</dbReference>
<evidence type="ECO:0000256" key="3">
    <source>
        <dbReference type="ARBA" id="ARBA00023163"/>
    </source>
</evidence>
<dbReference type="GO" id="GO:0003677">
    <property type="term" value="F:DNA binding"/>
    <property type="evidence" value="ECO:0007669"/>
    <property type="project" value="UniProtKB-KW"/>
</dbReference>
<dbReference type="SMART" id="SM00346">
    <property type="entry name" value="HTH_ICLR"/>
    <property type="match status" value="1"/>
</dbReference>
<dbReference type="SUPFAM" id="SSF55781">
    <property type="entry name" value="GAF domain-like"/>
    <property type="match status" value="1"/>
</dbReference>
<dbReference type="RefSeq" id="WP_179795009.1">
    <property type="nucleotide sequence ID" value="NZ_BAABHP010000025.1"/>
</dbReference>
<dbReference type="InterPro" id="IPR005471">
    <property type="entry name" value="Tscrpt_reg_IclR_N"/>
</dbReference>
<comment type="caution">
    <text evidence="6">The sequence shown here is derived from an EMBL/GenBank/DDBJ whole genome shotgun (WGS) entry which is preliminary data.</text>
</comment>
<dbReference type="PROSITE" id="PS51077">
    <property type="entry name" value="HTH_ICLR"/>
    <property type="match status" value="1"/>
</dbReference>
<dbReference type="SUPFAM" id="SSF46785">
    <property type="entry name" value="Winged helix' DNA-binding domain"/>
    <property type="match status" value="1"/>
</dbReference>
<evidence type="ECO:0000313" key="7">
    <source>
        <dbReference type="Proteomes" id="UP000535890"/>
    </source>
</evidence>
<dbReference type="InterPro" id="IPR014757">
    <property type="entry name" value="Tscrpt_reg_IclR_C"/>
</dbReference>
<dbReference type="InterPro" id="IPR029016">
    <property type="entry name" value="GAF-like_dom_sf"/>
</dbReference>
<keyword evidence="2 6" id="KW-0238">DNA-binding</keyword>
<evidence type="ECO:0000259" key="4">
    <source>
        <dbReference type="PROSITE" id="PS51077"/>
    </source>
</evidence>
<dbReference type="PANTHER" id="PTHR30136:SF39">
    <property type="entry name" value="TRANSCRIPTIONAL REGULATORY PROTEIN"/>
    <property type="match status" value="1"/>
</dbReference>
<dbReference type="Proteomes" id="UP000535890">
    <property type="component" value="Unassembled WGS sequence"/>
</dbReference>
<dbReference type="EMBL" id="JACCBN010000001">
    <property type="protein sequence ID" value="NYD37452.1"/>
    <property type="molecule type" value="Genomic_DNA"/>
</dbReference>
<evidence type="ECO:0000259" key="5">
    <source>
        <dbReference type="PROSITE" id="PS51078"/>
    </source>
</evidence>
<feature type="domain" description="IclR-ED" evidence="5">
    <location>
        <begin position="81"/>
        <end position="258"/>
    </location>
</feature>
<dbReference type="InterPro" id="IPR036390">
    <property type="entry name" value="WH_DNA-bd_sf"/>
</dbReference>
<dbReference type="GO" id="GO:0045892">
    <property type="term" value="P:negative regulation of DNA-templated transcription"/>
    <property type="evidence" value="ECO:0007669"/>
    <property type="project" value="TreeGrafter"/>
</dbReference>
<protein>
    <submittedName>
        <fullName evidence="6">DNA-binding IclR family transcriptional regulator</fullName>
    </submittedName>
</protein>
<dbReference type="PANTHER" id="PTHR30136">
    <property type="entry name" value="HELIX-TURN-HELIX TRANSCRIPTIONAL REGULATOR, ICLR FAMILY"/>
    <property type="match status" value="1"/>
</dbReference>
<dbReference type="Gene3D" id="3.30.450.40">
    <property type="match status" value="1"/>
</dbReference>
<name>A0A7Y9DXQ8_9PSEU</name>
<dbReference type="InterPro" id="IPR036388">
    <property type="entry name" value="WH-like_DNA-bd_sf"/>
</dbReference>
<gene>
    <name evidence="6" type="ORF">BJ983_003554</name>
</gene>
<dbReference type="Pfam" id="PF01614">
    <property type="entry name" value="IclR_C"/>
    <property type="match status" value="1"/>
</dbReference>
<evidence type="ECO:0000256" key="2">
    <source>
        <dbReference type="ARBA" id="ARBA00023125"/>
    </source>
</evidence>
<feature type="domain" description="HTH iclR-type" evidence="4">
    <location>
        <begin position="20"/>
        <end position="80"/>
    </location>
</feature>
<reference evidence="6 7" key="1">
    <citation type="submission" date="2020-07" db="EMBL/GenBank/DDBJ databases">
        <title>Sequencing the genomes of 1000 actinobacteria strains.</title>
        <authorList>
            <person name="Klenk H.-P."/>
        </authorList>
    </citation>
    <scope>NUCLEOTIDE SEQUENCE [LARGE SCALE GENOMIC DNA]</scope>
    <source>
        <strain evidence="6 7">DSM 45772</strain>
    </source>
</reference>
<accession>A0A7Y9DXQ8</accession>
<dbReference type="Gene3D" id="1.10.10.10">
    <property type="entry name" value="Winged helix-like DNA-binding domain superfamily/Winged helix DNA-binding domain"/>
    <property type="match status" value="1"/>
</dbReference>
<organism evidence="6 7">
    <name type="scientific">Actinomycetospora corticicola</name>
    <dbReference type="NCBI Taxonomy" id="663602"/>
    <lineage>
        <taxon>Bacteria</taxon>
        <taxon>Bacillati</taxon>
        <taxon>Actinomycetota</taxon>
        <taxon>Actinomycetes</taxon>
        <taxon>Pseudonocardiales</taxon>
        <taxon>Pseudonocardiaceae</taxon>
        <taxon>Actinomycetospora</taxon>
    </lineage>
</organism>
<sequence length="258" mass="27206">MNEQVEVEEGNGSDGRIRGAETARRTLRLLEALAAHQPVGLDEVAGLVGLNKSTAYRLLRVLQEEGYCERLPQGGYRLGGAVASLATRTTVPAARLEAMRPVLQELAESTAETVTVHRRAGDVVVLSLGVESEQHVLRQVVRIGETTPLTRGCAGIAILASLPAGDRDEVVEHAGSEARAVLRTRIAEALTDGFAVSRAANHPGVLGIAMAVPGADGAGAELSIAVSGPDSRWTRDRAVQHAEQLRRCALRLAHLSGG</sequence>
<keyword evidence="7" id="KW-1185">Reference proteome</keyword>
<dbReference type="PROSITE" id="PS51078">
    <property type="entry name" value="ICLR_ED"/>
    <property type="match status" value="1"/>
</dbReference>
<keyword evidence="3" id="KW-0804">Transcription</keyword>
<evidence type="ECO:0000256" key="1">
    <source>
        <dbReference type="ARBA" id="ARBA00023015"/>
    </source>
</evidence>
<dbReference type="InterPro" id="IPR050707">
    <property type="entry name" value="HTH_MetabolicPath_Reg"/>
</dbReference>